<keyword evidence="7" id="KW-1185">Reference proteome</keyword>
<evidence type="ECO:0000259" key="5">
    <source>
        <dbReference type="PROSITE" id="PS50119"/>
    </source>
</evidence>
<dbReference type="PROSITE" id="PS50119">
    <property type="entry name" value="ZF_BBOX"/>
    <property type="match status" value="1"/>
</dbReference>
<dbReference type="CDD" id="cd19821">
    <property type="entry name" value="Bbox1_BBX-like"/>
    <property type="match status" value="1"/>
</dbReference>
<organism evidence="6 7">
    <name type="scientific">Trapa incisa</name>
    <dbReference type="NCBI Taxonomy" id="236973"/>
    <lineage>
        <taxon>Eukaryota</taxon>
        <taxon>Viridiplantae</taxon>
        <taxon>Streptophyta</taxon>
        <taxon>Embryophyta</taxon>
        <taxon>Tracheophyta</taxon>
        <taxon>Spermatophyta</taxon>
        <taxon>Magnoliopsida</taxon>
        <taxon>eudicotyledons</taxon>
        <taxon>Gunneridae</taxon>
        <taxon>Pentapetalae</taxon>
        <taxon>rosids</taxon>
        <taxon>malvids</taxon>
        <taxon>Myrtales</taxon>
        <taxon>Lythraceae</taxon>
        <taxon>Trapa</taxon>
    </lineage>
</organism>
<dbReference type="AlphaFoldDB" id="A0AAN7KWS7"/>
<evidence type="ECO:0000256" key="4">
    <source>
        <dbReference type="PROSITE-ProRule" id="PRU00024"/>
    </source>
</evidence>
<dbReference type="Pfam" id="PF00643">
    <property type="entry name" value="zf-B_box"/>
    <property type="match status" value="1"/>
</dbReference>
<dbReference type="InterPro" id="IPR000315">
    <property type="entry name" value="Znf_B-box"/>
</dbReference>
<keyword evidence="3" id="KW-0862">Zinc</keyword>
<evidence type="ECO:0000256" key="1">
    <source>
        <dbReference type="ARBA" id="ARBA00022723"/>
    </source>
</evidence>
<evidence type="ECO:0000256" key="3">
    <source>
        <dbReference type="ARBA" id="ARBA00022833"/>
    </source>
</evidence>
<proteinExistence type="predicted"/>
<accession>A0AAN7KWS7</accession>
<reference evidence="6 7" key="1">
    <citation type="journal article" date="2023" name="Hortic Res">
        <title>Pangenome of water caltrop reveals structural variations and asymmetric subgenome divergence after allopolyploidization.</title>
        <authorList>
            <person name="Zhang X."/>
            <person name="Chen Y."/>
            <person name="Wang L."/>
            <person name="Yuan Y."/>
            <person name="Fang M."/>
            <person name="Shi L."/>
            <person name="Lu R."/>
            <person name="Comes H.P."/>
            <person name="Ma Y."/>
            <person name="Chen Y."/>
            <person name="Huang G."/>
            <person name="Zhou Y."/>
            <person name="Zheng Z."/>
            <person name="Qiu Y."/>
        </authorList>
    </citation>
    <scope>NUCLEOTIDE SEQUENCE [LARGE SCALE GENOMIC DNA]</scope>
    <source>
        <tissue evidence="6">Roots</tissue>
    </source>
</reference>
<evidence type="ECO:0000313" key="6">
    <source>
        <dbReference type="EMBL" id="KAK4770751.1"/>
    </source>
</evidence>
<dbReference type="PANTHER" id="PTHR31717">
    <property type="entry name" value="ZINC FINGER PROTEIN CONSTANS-LIKE 10"/>
    <property type="match status" value="1"/>
</dbReference>
<comment type="caution">
    <text evidence="6">The sequence shown here is derived from an EMBL/GenBank/DDBJ whole genome shotgun (WGS) entry which is preliminary data.</text>
</comment>
<dbReference type="PANTHER" id="PTHR31717:SF60">
    <property type="entry name" value="B-BOX TYPE ZINC FINGER FAMILY PROTEIN"/>
    <property type="match status" value="1"/>
</dbReference>
<gene>
    <name evidence="6" type="ORF">SAY87_031283</name>
</gene>
<feature type="domain" description="B box-type" evidence="5">
    <location>
        <begin position="1"/>
        <end position="47"/>
    </location>
</feature>
<name>A0AAN7KWS7_9MYRT</name>
<dbReference type="Proteomes" id="UP001345219">
    <property type="component" value="Chromosome 24"/>
</dbReference>
<sequence>MKQNLCELCWNPAKLYCESDRANLCWDCDLKVHGVNFLVTRHRRTLLCHACQNPTPWRASGSKLTPSVSVCGDCAEGTRPAESTGEFDGVSATGAIALTFLQPELTQFPPLEPLHTTH</sequence>
<protein>
    <recommendedName>
        <fullName evidence="5">B box-type domain-containing protein</fullName>
    </recommendedName>
</protein>
<dbReference type="InterPro" id="IPR049808">
    <property type="entry name" value="CONSTANS-like_Bbox1"/>
</dbReference>
<dbReference type="SMART" id="SM00336">
    <property type="entry name" value="BBOX"/>
    <property type="match status" value="1"/>
</dbReference>
<evidence type="ECO:0000313" key="7">
    <source>
        <dbReference type="Proteomes" id="UP001345219"/>
    </source>
</evidence>
<keyword evidence="2 4" id="KW-0863">Zinc-finger</keyword>
<evidence type="ECO:0000256" key="2">
    <source>
        <dbReference type="ARBA" id="ARBA00022771"/>
    </source>
</evidence>
<dbReference type="GO" id="GO:0008270">
    <property type="term" value="F:zinc ion binding"/>
    <property type="evidence" value="ECO:0007669"/>
    <property type="project" value="UniProtKB-KW"/>
</dbReference>
<keyword evidence="1" id="KW-0479">Metal-binding</keyword>
<dbReference type="EMBL" id="JAXIOK010000005">
    <property type="protein sequence ID" value="KAK4770751.1"/>
    <property type="molecule type" value="Genomic_DNA"/>
</dbReference>